<dbReference type="CDD" id="cd07984">
    <property type="entry name" value="LPLAT_LABLAT-like"/>
    <property type="match status" value="1"/>
</dbReference>
<sequence>MPDQDDDNRKPATVTRRFRFLCEYLLVFGWTFGLRLLPRRAALCWGTVLGTGAYFLLRSDRRVAMANLDIVFGDRRSIWFKRELALETFQRIGEVMMGLLWAPRLDRRLVARLVDGEAFLQTLRQLDASHRGVVIVTPHYGDWELACIAGGFAGYPMVSVAEPLANERIDRLLTECRTSSGNGIIPPKYALLKLVRALRSGQRVGLLCDVNGRRGRGGVWNQFFGLAIYNGVAMAELALRTKSAIVFVAAEPLRDGRLHIRSTLLDPVSTADRADDIRRVTQDVTNLVEEQVRRNPRPWLWTYKRWKRRPTEARNPYPHYSNYKRVE</sequence>
<feature type="transmembrane region" description="Helical" evidence="7">
    <location>
        <begin position="18"/>
        <end position="34"/>
    </location>
</feature>
<evidence type="ECO:0000256" key="4">
    <source>
        <dbReference type="ARBA" id="ARBA00022679"/>
    </source>
</evidence>
<gene>
    <name evidence="8" type="ORF">IPV69_05260</name>
</gene>
<evidence type="ECO:0000256" key="5">
    <source>
        <dbReference type="ARBA" id="ARBA00023136"/>
    </source>
</evidence>
<keyword evidence="6" id="KW-0012">Acyltransferase</keyword>
<protein>
    <recommendedName>
        <fullName evidence="10">Lipid A biosynthesis acyltransferase</fullName>
    </recommendedName>
</protein>
<dbReference type="InterPro" id="IPR004960">
    <property type="entry name" value="LipA_acyltrans"/>
</dbReference>
<evidence type="ECO:0000313" key="8">
    <source>
        <dbReference type="EMBL" id="QOV90768.1"/>
    </source>
</evidence>
<keyword evidence="4" id="KW-0808">Transferase</keyword>
<evidence type="ECO:0000256" key="6">
    <source>
        <dbReference type="ARBA" id="ARBA00023315"/>
    </source>
</evidence>
<keyword evidence="7" id="KW-0812">Transmembrane</keyword>
<keyword evidence="7" id="KW-1133">Transmembrane helix</keyword>
<evidence type="ECO:0000313" key="9">
    <source>
        <dbReference type="Proteomes" id="UP000593765"/>
    </source>
</evidence>
<comment type="subcellular location">
    <subcellularLocation>
        <location evidence="1">Cell inner membrane</location>
    </subcellularLocation>
</comment>
<evidence type="ECO:0008006" key="10">
    <source>
        <dbReference type="Google" id="ProtNLM"/>
    </source>
</evidence>
<dbReference type="GO" id="GO:0005886">
    <property type="term" value="C:plasma membrane"/>
    <property type="evidence" value="ECO:0007669"/>
    <property type="project" value="UniProtKB-SubCell"/>
</dbReference>
<dbReference type="RefSeq" id="WP_206293870.1">
    <property type="nucleotide sequence ID" value="NZ_CP063458.1"/>
</dbReference>
<dbReference type="EMBL" id="CP063458">
    <property type="protein sequence ID" value="QOV90768.1"/>
    <property type="molecule type" value="Genomic_DNA"/>
</dbReference>
<evidence type="ECO:0000256" key="3">
    <source>
        <dbReference type="ARBA" id="ARBA00022519"/>
    </source>
</evidence>
<proteinExistence type="predicted"/>
<dbReference type="PANTHER" id="PTHR30606:SF10">
    <property type="entry name" value="PHOSPHATIDYLINOSITOL MANNOSIDE ACYLTRANSFERASE"/>
    <property type="match status" value="1"/>
</dbReference>
<reference evidence="8 9" key="1">
    <citation type="submission" date="2020-10" db="EMBL/GenBank/DDBJ databases">
        <title>Wide distribution of Phycisphaera-like planctomycetes from WD2101 soil group in peatlands and genome analysis of the first cultivated representative.</title>
        <authorList>
            <person name="Dedysh S.N."/>
            <person name="Beletsky A.V."/>
            <person name="Ivanova A."/>
            <person name="Kulichevskaya I.S."/>
            <person name="Suzina N.E."/>
            <person name="Philippov D.A."/>
            <person name="Rakitin A.L."/>
            <person name="Mardanov A.V."/>
            <person name="Ravin N.V."/>
        </authorList>
    </citation>
    <scope>NUCLEOTIDE SEQUENCE [LARGE SCALE GENOMIC DNA]</scope>
    <source>
        <strain evidence="8 9">M1803</strain>
    </source>
</reference>
<evidence type="ECO:0000256" key="1">
    <source>
        <dbReference type="ARBA" id="ARBA00004533"/>
    </source>
</evidence>
<dbReference type="PANTHER" id="PTHR30606">
    <property type="entry name" value="LIPID A BIOSYNTHESIS LAUROYL ACYLTRANSFERASE"/>
    <property type="match status" value="1"/>
</dbReference>
<name>A0A7M2WZ37_9BACT</name>
<keyword evidence="2" id="KW-1003">Cell membrane</keyword>
<dbReference type="GO" id="GO:0009247">
    <property type="term" value="P:glycolipid biosynthetic process"/>
    <property type="evidence" value="ECO:0007669"/>
    <property type="project" value="UniProtKB-ARBA"/>
</dbReference>
<dbReference type="KEGG" id="hbs:IPV69_05260"/>
<keyword evidence="3" id="KW-0997">Cell inner membrane</keyword>
<dbReference type="Pfam" id="PF03279">
    <property type="entry name" value="Lip_A_acyltrans"/>
    <property type="match status" value="1"/>
</dbReference>
<accession>A0A7M2WZ37</accession>
<dbReference type="Proteomes" id="UP000593765">
    <property type="component" value="Chromosome"/>
</dbReference>
<dbReference type="GO" id="GO:0016746">
    <property type="term" value="F:acyltransferase activity"/>
    <property type="evidence" value="ECO:0007669"/>
    <property type="project" value="UniProtKB-KW"/>
</dbReference>
<dbReference type="AlphaFoldDB" id="A0A7M2WZ37"/>
<evidence type="ECO:0000256" key="7">
    <source>
        <dbReference type="SAM" id="Phobius"/>
    </source>
</evidence>
<keyword evidence="5 7" id="KW-0472">Membrane</keyword>
<organism evidence="8 9">
    <name type="scientific">Humisphaera borealis</name>
    <dbReference type="NCBI Taxonomy" id="2807512"/>
    <lineage>
        <taxon>Bacteria</taxon>
        <taxon>Pseudomonadati</taxon>
        <taxon>Planctomycetota</taxon>
        <taxon>Phycisphaerae</taxon>
        <taxon>Tepidisphaerales</taxon>
        <taxon>Tepidisphaeraceae</taxon>
        <taxon>Humisphaera</taxon>
    </lineage>
</organism>
<keyword evidence="9" id="KW-1185">Reference proteome</keyword>
<evidence type="ECO:0000256" key="2">
    <source>
        <dbReference type="ARBA" id="ARBA00022475"/>
    </source>
</evidence>